<evidence type="ECO:0000256" key="3">
    <source>
        <dbReference type="PIRNR" id="PIRNR027081"/>
    </source>
</evidence>
<dbReference type="PIRSF" id="PIRSF027081">
    <property type="entry name" value="RNase_P/MRP_p29_subunit"/>
    <property type="match status" value="1"/>
</dbReference>
<dbReference type="InterPro" id="IPR036980">
    <property type="entry name" value="RNase_P/MRP_Rpp29_sf"/>
</dbReference>
<dbReference type="Gene3D" id="2.30.30.210">
    <property type="entry name" value="Ribonuclease P/MRP, subunit p29"/>
    <property type="match status" value="1"/>
</dbReference>
<keyword evidence="3" id="KW-0819">tRNA processing</keyword>
<accession>A0ABR3B5V1</accession>
<reference evidence="5 6" key="1">
    <citation type="submission" date="2024-04" db="EMBL/GenBank/DDBJ databases">
        <title>Symmetric and asymmetric DNA N6-adenine methylation regulates different biological responses in Mucorales.</title>
        <authorList>
            <consortium name="Lawrence Berkeley National Laboratory"/>
            <person name="Lax C."/>
            <person name="Mondo S.J."/>
            <person name="Osorio-Concepcion M."/>
            <person name="Muszewska A."/>
            <person name="Corrochano-Luque M."/>
            <person name="Gutierrez G."/>
            <person name="Riley R."/>
            <person name="Lipzen A."/>
            <person name="Guo J."/>
            <person name="Hundley H."/>
            <person name="Amirebrahimi M."/>
            <person name="Ng V."/>
            <person name="Lorenzo-Gutierrez D."/>
            <person name="Binder U."/>
            <person name="Yang J."/>
            <person name="Song Y."/>
            <person name="Canovas D."/>
            <person name="Navarro E."/>
            <person name="Freitag M."/>
            <person name="Gabaldon T."/>
            <person name="Grigoriev I.V."/>
            <person name="Corrochano L.M."/>
            <person name="Nicolas F.E."/>
            <person name="Garre V."/>
        </authorList>
    </citation>
    <scope>NUCLEOTIDE SEQUENCE [LARGE SCALE GENOMIC DNA]</scope>
    <source>
        <strain evidence="5 6">L51</strain>
    </source>
</reference>
<sequence>MEKPENLYQSLHSTQKDPIKDEAAVKSVVRDLVYETTSEEKVIQNLKPVRIDPSPESLGEAKSLKKKKMRKPHEKSRRLNARERRAFKVYDIPAEAHKYDIFVQLNKLWQGYMAEVYSQGANPSQFAQKLLKADFHGAIFKVIKSKNPSYVGIEGIVVQETLSVFKIISKNNKLQQIPKISSVFTMEMECCPGVFTLYGPQLQFRAADRAVKKFKPKPSIDL</sequence>
<dbReference type="PANTHER" id="PTHR13348:SF0">
    <property type="entry name" value="RIBONUCLEASE P PROTEIN SUBUNIT P29"/>
    <property type="match status" value="1"/>
</dbReference>
<proteinExistence type="inferred from homology"/>
<evidence type="ECO:0000313" key="5">
    <source>
        <dbReference type="EMBL" id="KAL0090512.1"/>
    </source>
</evidence>
<dbReference type="Pfam" id="PF01868">
    <property type="entry name" value="RNase_P-MRP_p29"/>
    <property type="match status" value="1"/>
</dbReference>
<gene>
    <name evidence="5" type="ORF">J3Q64DRAFT_1730136</name>
</gene>
<evidence type="ECO:0000256" key="1">
    <source>
        <dbReference type="ARBA" id="ARBA00004123"/>
    </source>
</evidence>
<protein>
    <recommendedName>
        <fullName evidence="3">Ribonuclease P protein subunit</fullName>
    </recommendedName>
</protein>
<dbReference type="PANTHER" id="PTHR13348">
    <property type="entry name" value="RIBONUCLEASE P SUBUNIT P29"/>
    <property type="match status" value="1"/>
</dbReference>
<comment type="subcellular location">
    <subcellularLocation>
        <location evidence="1">Nucleus</location>
    </subcellularLocation>
</comment>
<evidence type="ECO:0000313" key="6">
    <source>
        <dbReference type="Proteomes" id="UP001448207"/>
    </source>
</evidence>
<dbReference type="SUPFAM" id="SSF101744">
    <property type="entry name" value="Rof/RNase P subunit-like"/>
    <property type="match status" value="1"/>
</dbReference>
<keyword evidence="6" id="KW-1185">Reference proteome</keyword>
<dbReference type="Proteomes" id="UP001448207">
    <property type="component" value="Unassembled WGS sequence"/>
</dbReference>
<dbReference type="InterPro" id="IPR023534">
    <property type="entry name" value="Rof/RNase_P-like"/>
</dbReference>
<feature type="compositionally biased region" description="Basic residues" evidence="4">
    <location>
        <begin position="64"/>
        <end position="77"/>
    </location>
</feature>
<organism evidence="5 6">
    <name type="scientific">Phycomyces blakesleeanus</name>
    <dbReference type="NCBI Taxonomy" id="4837"/>
    <lineage>
        <taxon>Eukaryota</taxon>
        <taxon>Fungi</taxon>
        <taxon>Fungi incertae sedis</taxon>
        <taxon>Mucoromycota</taxon>
        <taxon>Mucoromycotina</taxon>
        <taxon>Mucoromycetes</taxon>
        <taxon>Mucorales</taxon>
        <taxon>Phycomycetaceae</taxon>
        <taxon>Phycomyces</taxon>
    </lineage>
</organism>
<keyword evidence="3" id="KW-0539">Nucleus</keyword>
<feature type="region of interest" description="Disordered" evidence="4">
    <location>
        <begin position="50"/>
        <end position="77"/>
    </location>
</feature>
<evidence type="ECO:0000256" key="4">
    <source>
        <dbReference type="SAM" id="MobiDB-lite"/>
    </source>
</evidence>
<name>A0ABR3B5V1_PHYBL</name>
<evidence type="ECO:0000256" key="2">
    <source>
        <dbReference type="ARBA" id="ARBA00006181"/>
    </source>
</evidence>
<dbReference type="InterPro" id="IPR002730">
    <property type="entry name" value="Rpp29/RNP1"/>
</dbReference>
<feature type="region of interest" description="Disordered" evidence="4">
    <location>
        <begin position="1"/>
        <end position="20"/>
    </location>
</feature>
<comment type="caution">
    <text evidence="5">The sequence shown here is derived from an EMBL/GenBank/DDBJ whole genome shotgun (WGS) entry which is preliminary data.</text>
</comment>
<dbReference type="InterPro" id="IPR016848">
    <property type="entry name" value="RNase_P/MRP_Rpp29-subunit"/>
</dbReference>
<dbReference type="SMART" id="SM00538">
    <property type="entry name" value="POP4"/>
    <property type="match status" value="1"/>
</dbReference>
<dbReference type="EMBL" id="JBCLYO010000004">
    <property type="protein sequence ID" value="KAL0090512.1"/>
    <property type="molecule type" value="Genomic_DNA"/>
</dbReference>
<comment type="similarity">
    <text evidence="2">Belongs to the eukaryotic/archaeal RNase P protein component 1 family.</text>
</comment>